<sequence>MKRFKAKVTIEKEFEIEIDESIATEEELTNWESVFYDLDSEDTKIASYVKLYCELRATRGQDDFEGFGMVVPKEKYLKAKKSFGDLICDYMKTIKADDDGYTDVYLEELKRGIEMGNSDLYNSYKVMENNEGQAVQTIPSYEVAVMMEKEHKEVMWMIEGNEKRGIVGIKPTLEQSAELHLGDYFIENTYDDRGRQLRCYECTKLGCDLLANKMTGEKGILFTAKYVKKFNQMVENPLENASKELQAIFMIDRKQQVIESRVGAIEEKMTVDYELAENLRTAVNIRAVHLLEGKYSEAYKKLSKKLFSELYRDIKGAFKVNSYKNISLKNYDKALNYIEKWKPSLMLQYAIQGANGQVKLDEMECATNE</sequence>
<protein>
    <recommendedName>
        <fullName evidence="1">ORF6C domain-containing protein</fullName>
    </recommendedName>
</protein>
<dbReference type="Pfam" id="PF10552">
    <property type="entry name" value="ORF6C"/>
    <property type="match status" value="1"/>
</dbReference>
<dbReference type="InterPro" id="IPR018878">
    <property type="entry name" value="ORF6C_dom"/>
</dbReference>
<dbReference type="Pfam" id="PF09669">
    <property type="entry name" value="Phage_pRha"/>
    <property type="match status" value="1"/>
</dbReference>
<dbReference type="InterPro" id="IPR014054">
    <property type="entry name" value="Phage_regulatory_Rha"/>
</dbReference>
<accession>A0ABZ2EWN5</accession>
<proteinExistence type="predicted"/>
<evidence type="ECO:0000313" key="3">
    <source>
        <dbReference type="Proteomes" id="UP001348492"/>
    </source>
</evidence>
<organism evidence="2 3">
    <name type="scientific">Terrisporobacter glycolicus ATCC 14880 = DSM 1288</name>
    <dbReference type="NCBI Taxonomy" id="1121315"/>
    <lineage>
        <taxon>Bacteria</taxon>
        <taxon>Bacillati</taxon>
        <taxon>Bacillota</taxon>
        <taxon>Clostridia</taxon>
        <taxon>Peptostreptococcales</taxon>
        <taxon>Peptostreptococcaceae</taxon>
        <taxon>Terrisporobacter</taxon>
    </lineage>
</organism>
<dbReference type="EMBL" id="CP117523">
    <property type="protein sequence ID" value="WWD84165.1"/>
    <property type="molecule type" value="Genomic_DNA"/>
</dbReference>
<name>A0ABZ2EWN5_9FIRM</name>
<gene>
    <name evidence="2" type="ORF">TEGL_25880</name>
</gene>
<dbReference type="Proteomes" id="UP001348492">
    <property type="component" value="Chromosome"/>
</dbReference>
<feature type="domain" description="ORF6C" evidence="1">
    <location>
        <begin position="244"/>
        <end position="350"/>
    </location>
</feature>
<reference evidence="2 3" key="1">
    <citation type="journal article" date="2023" name="PLoS ONE">
        <title>Genome-based metabolic and phylogenomic analysis of three Terrisporobacter species.</title>
        <authorList>
            <person name="Boer T."/>
            <person name="Bengelsdorf F.R."/>
            <person name="Bomeke M."/>
            <person name="Daniel R."/>
            <person name="Poehlein A."/>
        </authorList>
    </citation>
    <scope>NUCLEOTIDE SEQUENCE [LARGE SCALE GENOMIC DNA]</scope>
    <source>
        <strain evidence="2 3">DSM 1288</strain>
    </source>
</reference>
<evidence type="ECO:0000259" key="1">
    <source>
        <dbReference type="Pfam" id="PF10552"/>
    </source>
</evidence>
<evidence type="ECO:0000313" key="2">
    <source>
        <dbReference type="EMBL" id="WWD84165.1"/>
    </source>
</evidence>
<dbReference type="RefSeq" id="WP_018592579.1">
    <property type="nucleotide sequence ID" value="NZ_CP117523.1"/>
</dbReference>
<keyword evidence="3" id="KW-1185">Reference proteome</keyword>